<comment type="cofactor">
    <cofactor evidence="1">
        <name>Mg(2+)</name>
        <dbReference type="ChEBI" id="CHEBI:18420"/>
    </cofactor>
</comment>
<organism evidence="6 7">
    <name type="scientific">Bactrocera dorsalis</name>
    <name type="common">Oriental fruit fly</name>
    <name type="synonym">Dacus dorsalis</name>
    <dbReference type="NCBI Taxonomy" id="27457"/>
    <lineage>
        <taxon>Eukaryota</taxon>
        <taxon>Metazoa</taxon>
        <taxon>Ecdysozoa</taxon>
        <taxon>Arthropoda</taxon>
        <taxon>Hexapoda</taxon>
        <taxon>Insecta</taxon>
        <taxon>Pterygota</taxon>
        <taxon>Neoptera</taxon>
        <taxon>Endopterygota</taxon>
        <taxon>Diptera</taxon>
        <taxon>Brachycera</taxon>
        <taxon>Muscomorpha</taxon>
        <taxon>Tephritoidea</taxon>
        <taxon>Tephritidae</taxon>
        <taxon>Bactrocera</taxon>
        <taxon>Bactrocera</taxon>
    </lineage>
</organism>
<keyword evidence="4" id="KW-0460">Magnesium</keyword>
<dbReference type="PANTHER" id="PTHR19288:SF46">
    <property type="entry name" value="HALOACID DEHALOGENASE-LIKE HYDROLASE DOMAIN-CONTAINING PROTEIN 2"/>
    <property type="match status" value="1"/>
</dbReference>
<evidence type="ECO:0000256" key="4">
    <source>
        <dbReference type="ARBA" id="ARBA00022842"/>
    </source>
</evidence>
<reference evidence="7" key="2">
    <citation type="submission" date="2025-08" db="UniProtKB">
        <authorList>
            <consortium name="RefSeq"/>
        </authorList>
    </citation>
    <scope>IDENTIFICATION</scope>
    <source>
        <tissue evidence="7">Adult</tissue>
    </source>
</reference>
<dbReference type="Pfam" id="PF13242">
    <property type="entry name" value="Hydrolase_like"/>
    <property type="match status" value="1"/>
</dbReference>
<evidence type="ECO:0000313" key="7">
    <source>
        <dbReference type="RefSeq" id="XP_011202498.3"/>
    </source>
</evidence>
<accession>A0A6I9VGJ3</accession>
<keyword evidence="3" id="KW-0479">Metal-binding</keyword>
<dbReference type="InterPro" id="IPR006357">
    <property type="entry name" value="HAD-SF_hydro_IIA"/>
</dbReference>
<dbReference type="Proteomes" id="UP001652620">
    <property type="component" value="Chromosome 1"/>
</dbReference>
<evidence type="ECO:0000256" key="1">
    <source>
        <dbReference type="ARBA" id="ARBA00001946"/>
    </source>
</evidence>
<dbReference type="SUPFAM" id="SSF56784">
    <property type="entry name" value="HAD-like"/>
    <property type="match status" value="1"/>
</dbReference>
<dbReference type="NCBIfam" id="TIGR01458">
    <property type="entry name" value="HAD-SF-IIA-hyp3"/>
    <property type="match status" value="1"/>
</dbReference>
<dbReference type="GeneID" id="105225640"/>
<dbReference type="RefSeq" id="XP_011202498.3">
    <property type="nucleotide sequence ID" value="XM_011204196.4"/>
</dbReference>
<dbReference type="InterPro" id="IPR023214">
    <property type="entry name" value="HAD_sf"/>
</dbReference>
<reference evidence="6" key="1">
    <citation type="submission" date="2025-05" db="UniProtKB">
        <authorList>
            <consortium name="RefSeq"/>
        </authorList>
    </citation>
    <scope>NUCLEOTIDE SEQUENCE [LARGE SCALE GENOMIC DNA]</scope>
</reference>
<dbReference type="Pfam" id="PF13344">
    <property type="entry name" value="Hydrolase_6"/>
    <property type="match status" value="1"/>
</dbReference>
<proteinExistence type="inferred from homology"/>
<gene>
    <name evidence="7" type="primary">LOC105225640</name>
</gene>
<dbReference type="Gene3D" id="3.40.50.1000">
    <property type="entry name" value="HAD superfamily/HAD-like"/>
    <property type="match status" value="2"/>
</dbReference>
<comment type="similarity">
    <text evidence="2">Belongs to the HAD-like hydrolase superfamily.</text>
</comment>
<evidence type="ECO:0000256" key="2">
    <source>
        <dbReference type="ARBA" id="ARBA00007958"/>
    </source>
</evidence>
<evidence type="ECO:0000256" key="5">
    <source>
        <dbReference type="ARBA" id="ARBA00039666"/>
    </source>
</evidence>
<dbReference type="InterPro" id="IPR036412">
    <property type="entry name" value="HAD-like_sf"/>
</dbReference>
<dbReference type="InterPro" id="IPR006355">
    <property type="entry name" value="LHPP/HDHD2"/>
</dbReference>
<evidence type="ECO:0000313" key="6">
    <source>
        <dbReference type="Proteomes" id="UP001652620"/>
    </source>
</evidence>
<dbReference type="OrthoDB" id="426235at2759"/>
<name>A0A6I9VGJ3_BACDO</name>
<keyword evidence="6" id="KW-1185">Reference proteome</keyword>
<dbReference type="PANTHER" id="PTHR19288">
    <property type="entry name" value="4-NITROPHENYLPHOSPHATASE-RELATED"/>
    <property type="match status" value="1"/>
</dbReference>
<evidence type="ECO:0000256" key="3">
    <source>
        <dbReference type="ARBA" id="ARBA00022723"/>
    </source>
</evidence>
<protein>
    <recommendedName>
        <fullName evidence="5">Haloacid dehalogenase-like hydrolase domain-containing protein 2</fullName>
    </recommendedName>
</protein>
<sequence length="278" mass="30757">MSVGFGFGASICKHFYSRRSLNMVIKAALIDLSGTLHIENEPTADAVNALKRLRDTDIQIKFVTNTTKESRKTLHERLRKIGFELEAHEIFSSLSAAANYVEKEKLNPLYLLSEDAKSDFRASDPNLELDSVVVGLAPSEFYYENLNKAFNLLMANKNNRLVAIHQGKYYKRADGLALGPGAFVKGLEYAAAVNSILIGKPNEYFFKSAIPEGICPEECVMIGDDPIDDIAGAMKIGLIGIQVKTGKYLPNIIVPEQPTVIVENFSKAVDWIIKTNLN</sequence>